<keyword evidence="2 3" id="KW-0694">RNA-binding</keyword>
<dbReference type="HAMAP" id="MF_00023">
    <property type="entry name" value="SmpB"/>
    <property type="match status" value="1"/>
</dbReference>
<dbReference type="PANTHER" id="PTHR30308:SF2">
    <property type="entry name" value="SSRA-BINDING PROTEIN"/>
    <property type="match status" value="1"/>
</dbReference>
<comment type="similarity">
    <text evidence="3">Belongs to the SmpB family.</text>
</comment>
<dbReference type="Proteomes" id="UP000296144">
    <property type="component" value="Unassembled WGS sequence"/>
</dbReference>
<name>A0A2P5SWH4_9GAMM</name>
<dbReference type="CDD" id="cd09294">
    <property type="entry name" value="SmpB"/>
    <property type="match status" value="1"/>
</dbReference>
<organism evidence="4 5">
    <name type="scientific">Candidatus Pantoea edessiphila</name>
    <dbReference type="NCBI Taxonomy" id="2044610"/>
    <lineage>
        <taxon>Bacteria</taxon>
        <taxon>Pseudomonadati</taxon>
        <taxon>Pseudomonadota</taxon>
        <taxon>Gammaproteobacteria</taxon>
        <taxon>Enterobacterales</taxon>
        <taxon>Erwiniaceae</taxon>
        <taxon>Pantoea</taxon>
    </lineage>
</organism>
<dbReference type="InterPro" id="IPR023620">
    <property type="entry name" value="SmpB"/>
</dbReference>
<dbReference type="GO" id="GO:0003723">
    <property type="term" value="F:RNA binding"/>
    <property type="evidence" value="ECO:0007669"/>
    <property type="project" value="UniProtKB-UniRule"/>
</dbReference>
<protein>
    <recommendedName>
        <fullName evidence="3">SsrA-binding protein</fullName>
    </recommendedName>
    <alternativeName>
        <fullName evidence="3">Small protein B</fullName>
    </alternativeName>
</protein>
<dbReference type="OrthoDB" id="9805462at2"/>
<evidence type="ECO:0000256" key="1">
    <source>
        <dbReference type="ARBA" id="ARBA00022490"/>
    </source>
</evidence>
<dbReference type="Pfam" id="PF01668">
    <property type="entry name" value="SmpB"/>
    <property type="match status" value="1"/>
</dbReference>
<reference evidence="4 5" key="1">
    <citation type="journal article" date="2018" name="Genome Biol. Evol.">
        <title>Cladogenesis and Genomic Streamlining in Extracellular Endosymbionts of Tropical Stink Bugs.</title>
        <authorList>
            <person name="Otero-Bravo A."/>
            <person name="Goffredi S."/>
            <person name="Sabree Z.L."/>
        </authorList>
    </citation>
    <scope>NUCLEOTIDE SEQUENCE [LARGE SCALE GENOMIC DNA]</scope>
    <source>
        <strain evidence="4 5">SoEL</strain>
    </source>
</reference>
<dbReference type="GO" id="GO:0005829">
    <property type="term" value="C:cytosol"/>
    <property type="evidence" value="ECO:0007669"/>
    <property type="project" value="TreeGrafter"/>
</dbReference>
<dbReference type="NCBIfam" id="NF003843">
    <property type="entry name" value="PRK05422.1"/>
    <property type="match status" value="1"/>
</dbReference>
<dbReference type="InterPro" id="IPR020081">
    <property type="entry name" value="SsrA-bd_prot_CS"/>
</dbReference>
<gene>
    <name evidence="3 4" type="primary">smpB</name>
    <name evidence="4" type="ORF">CRV10_00125</name>
</gene>
<dbReference type="GO" id="GO:0070930">
    <property type="term" value="P:trans-translation-dependent protein tagging"/>
    <property type="evidence" value="ECO:0007669"/>
    <property type="project" value="TreeGrafter"/>
</dbReference>
<dbReference type="SUPFAM" id="SSF74982">
    <property type="entry name" value="Small protein B (SmpB)"/>
    <property type="match status" value="1"/>
</dbReference>
<comment type="function">
    <text evidence="3">Required for rescue of stalled ribosomes mediated by trans-translation. Binds to transfer-messenger RNA (tmRNA), required for stable association of tmRNA with ribosomes. tmRNA and SmpB together mimic tRNA shape, replacing the anticodon stem-loop with SmpB. tmRNA is encoded by the ssrA gene; the 2 termini fold to resemble tRNA(Ala) and it encodes a 'tag peptide', a short internal open reading frame. During trans-translation Ala-aminoacylated tmRNA acts like a tRNA, entering the A-site of stalled ribosomes, displacing the stalled mRNA. The ribosome then switches to translate the ORF on the tmRNA; the nascent peptide is terminated with the 'tag peptide' encoded by the tmRNA and targeted for degradation. The ribosome is freed to recommence translation, which seems to be the essential function of trans-translation.</text>
</comment>
<dbReference type="EMBL" id="PDKU01000001">
    <property type="protein sequence ID" value="PPI86661.1"/>
    <property type="molecule type" value="Genomic_DNA"/>
</dbReference>
<keyword evidence="1 3" id="KW-0963">Cytoplasm</keyword>
<keyword evidence="5" id="KW-1185">Reference proteome</keyword>
<comment type="subcellular location">
    <subcellularLocation>
        <location evidence="3">Cytoplasm</location>
    </subcellularLocation>
    <text evidence="3">The tmRNA-SmpB complex associates with stalled 70S ribosomes.</text>
</comment>
<dbReference type="PROSITE" id="PS01317">
    <property type="entry name" value="SSRP"/>
    <property type="match status" value="1"/>
</dbReference>
<evidence type="ECO:0000313" key="4">
    <source>
        <dbReference type="EMBL" id="PPI86661.1"/>
    </source>
</evidence>
<dbReference type="NCBIfam" id="TIGR00086">
    <property type="entry name" value="smpB"/>
    <property type="match status" value="1"/>
</dbReference>
<comment type="caution">
    <text evidence="4">The sequence shown here is derived from an EMBL/GenBank/DDBJ whole genome shotgun (WGS) entry which is preliminary data.</text>
</comment>
<dbReference type="AlphaFoldDB" id="A0A2P5SWH4"/>
<dbReference type="Gene3D" id="2.40.280.10">
    <property type="match status" value="1"/>
</dbReference>
<dbReference type="GO" id="GO:0070929">
    <property type="term" value="P:trans-translation"/>
    <property type="evidence" value="ECO:0007669"/>
    <property type="project" value="UniProtKB-UniRule"/>
</dbReference>
<proteinExistence type="inferred from homology"/>
<evidence type="ECO:0000313" key="5">
    <source>
        <dbReference type="Proteomes" id="UP000296144"/>
    </source>
</evidence>
<evidence type="ECO:0000256" key="2">
    <source>
        <dbReference type="ARBA" id="ARBA00022884"/>
    </source>
</evidence>
<dbReference type="PANTHER" id="PTHR30308">
    <property type="entry name" value="TMRNA-BINDING COMPONENT OF TRANS-TRANSLATION TAGGING COMPLEX"/>
    <property type="match status" value="1"/>
</dbReference>
<accession>A0A2P5SWH4</accession>
<dbReference type="InterPro" id="IPR000037">
    <property type="entry name" value="SsrA-bd_prot"/>
</dbReference>
<sequence>MTKISKKPNFNIITKNKHAYHEYFIEKEFEAGLVLQGWEVKSLRAGKVNISESYILLYEKEAYLLGSTLQPLIYVSNSCSPDPKRRRKLLLTKPEINYLYYNNKQKGYTIIALSMYWKNALCKLKIGISHGKKKHDKRNEIKNREWKINKSRILKNTKITKD</sequence>
<evidence type="ECO:0000256" key="3">
    <source>
        <dbReference type="HAMAP-Rule" id="MF_00023"/>
    </source>
</evidence>